<dbReference type="KEGG" id="naf:GQ61_05720"/>
<name>A0A1W6N4Q6_9PROT</name>
<dbReference type="OrthoDB" id="9811054at2"/>
<keyword evidence="2" id="KW-1185">Reference proteome</keyword>
<dbReference type="AlphaFoldDB" id="A0A1W6N4Q6"/>
<dbReference type="Proteomes" id="UP000237351">
    <property type="component" value="Chromosome"/>
</dbReference>
<reference evidence="1 2" key="1">
    <citation type="submission" date="2014-06" db="EMBL/GenBank/DDBJ databases">
        <title>The genome of the endonuclear symbiont Nucleicultrix amoebiphila.</title>
        <authorList>
            <person name="Schulz F."/>
            <person name="Horn M."/>
        </authorList>
    </citation>
    <scope>NUCLEOTIDE SEQUENCE [LARGE SCALE GENOMIC DNA]</scope>
    <source>
        <strain evidence="1 2">FS5</strain>
    </source>
</reference>
<proteinExistence type="predicted"/>
<protein>
    <recommendedName>
        <fullName evidence="3">Usg family protein</fullName>
    </recommendedName>
</protein>
<evidence type="ECO:0008006" key="3">
    <source>
        <dbReference type="Google" id="ProtNLM"/>
    </source>
</evidence>
<dbReference type="STRING" id="1414854.GQ61_05720"/>
<accession>A0A1W6N4Q6</accession>
<dbReference type="RefSeq" id="WP_085784366.1">
    <property type="nucleotide sequence ID" value="NZ_CP008743.1"/>
</dbReference>
<sequence length="87" mass="10170">MGDISLMLQGYQLTTAEIVYHLPDYPELLQSYIWQDYDLAPKYPVLKKFLHFWESSLEGKMHSVMISSKPLLSPAECAYFASEWKIH</sequence>
<dbReference type="InterPro" id="IPR009354">
    <property type="entry name" value="Usg"/>
</dbReference>
<organism evidence="1 2">
    <name type="scientific">Candidatus Nucleicultrix amoebiphila FS5</name>
    <dbReference type="NCBI Taxonomy" id="1414854"/>
    <lineage>
        <taxon>Bacteria</taxon>
        <taxon>Pseudomonadati</taxon>
        <taxon>Pseudomonadota</taxon>
        <taxon>Alphaproteobacteria</taxon>
        <taxon>Holosporales</taxon>
        <taxon>Candidatus Nucleicultricaceae</taxon>
        <taxon>Candidatus Nucleicultrix</taxon>
    </lineage>
</organism>
<dbReference type="EMBL" id="CP008743">
    <property type="protein sequence ID" value="ARN84867.1"/>
    <property type="molecule type" value="Genomic_DNA"/>
</dbReference>
<evidence type="ECO:0000313" key="1">
    <source>
        <dbReference type="EMBL" id="ARN84867.1"/>
    </source>
</evidence>
<evidence type="ECO:0000313" key="2">
    <source>
        <dbReference type="Proteomes" id="UP000237351"/>
    </source>
</evidence>
<dbReference type="Pfam" id="PF06233">
    <property type="entry name" value="Usg"/>
    <property type="match status" value="1"/>
</dbReference>
<gene>
    <name evidence="1" type="ORF">GQ61_05720</name>
</gene>